<dbReference type="CDD" id="cd16495">
    <property type="entry name" value="RING_CH-C4HC3_MARCH"/>
    <property type="match status" value="1"/>
</dbReference>
<dbReference type="OrthoDB" id="264354at2759"/>
<dbReference type="Proteomes" id="UP000008141">
    <property type="component" value="Unassembled WGS sequence"/>
</dbReference>
<keyword evidence="7" id="KW-0862">Zinc</keyword>
<evidence type="ECO:0000256" key="4">
    <source>
        <dbReference type="ARBA" id="ARBA00022723"/>
    </source>
</evidence>
<evidence type="ECO:0000256" key="2">
    <source>
        <dbReference type="ARBA" id="ARBA00022679"/>
    </source>
</evidence>
<dbReference type="AlphaFoldDB" id="E1ZKV4"/>
<dbReference type="STRING" id="554065.E1ZKV4"/>
<feature type="region of interest" description="Disordered" evidence="10">
    <location>
        <begin position="231"/>
        <end position="287"/>
    </location>
</feature>
<dbReference type="SMART" id="SM00744">
    <property type="entry name" value="RINGv"/>
    <property type="match status" value="1"/>
</dbReference>
<keyword evidence="2" id="KW-0808">Transferase</keyword>
<proteinExistence type="predicted"/>
<dbReference type="GeneID" id="17353030"/>
<dbReference type="RefSeq" id="XP_005845548.1">
    <property type="nucleotide sequence ID" value="XM_005845486.1"/>
</dbReference>
<evidence type="ECO:0000256" key="9">
    <source>
        <dbReference type="ARBA" id="ARBA00023136"/>
    </source>
</evidence>
<evidence type="ECO:0000256" key="1">
    <source>
        <dbReference type="ARBA" id="ARBA00004141"/>
    </source>
</evidence>
<evidence type="ECO:0000256" key="11">
    <source>
        <dbReference type="SAM" id="Phobius"/>
    </source>
</evidence>
<dbReference type="PANTHER" id="PTHR46065">
    <property type="entry name" value="E3 UBIQUITIN-PROTEIN LIGASE MARCH 2/3 FAMILY MEMBER"/>
    <property type="match status" value="1"/>
</dbReference>
<dbReference type="Pfam" id="PF02622">
    <property type="entry name" value="DUF179"/>
    <property type="match status" value="1"/>
</dbReference>
<name>E1ZKV4_CHLVA</name>
<dbReference type="KEGG" id="cvr:CHLNCDRAFT_136697"/>
<evidence type="ECO:0000313" key="14">
    <source>
        <dbReference type="Proteomes" id="UP000008141"/>
    </source>
</evidence>
<dbReference type="GO" id="GO:0008270">
    <property type="term" value="F:zinc ion binding"/>
    <property type="evidence" value="ECO:0007669"/>
    <property type="project" value="UniProtKB-KW"/>
</dbReference>
<organism evidence="14">
    <name type="scientific">Chlorella variabilis</name>
    <name type="common">Green alga</name>
    <dbReference type="NCBI Taxonomy" id="554065"/>
    <lineage>
        <taxon>Eukaryota</taxon>
        <taxon>Viridiplantae</taxon>
        <taxon>Chlorophyta</taxon>
        <taxon>core chlorophytes</taxon>
        <taxon>Trebouxiophyceae</taxon>
        <taxon>Chlorellales</taxon>
        <taxon>Chlorellaceae</taxon>
        <taxon>Chlorella clade</taxon>
        <taxon>Chlorella</taxon>
    </lineage>
</organism>
<keyword evidence="6" id="KW-0833">Ubl conjugation pathway</keyword>
<feature type="transmembrane region" description="Helical" evidence="11">
    <location>
        <begin position="99"/>
        <end position="117"/>
    </location>
</feature>
<evidence type="ECO:0000256" key="7">
    <source>
        <dbReference type="ARBA" id="ARBA00022833"/>
    </source>
</evidence>
<dbReference type="InterPro" id="IPR013083">
    <property type="entry name" value="Znf_RING/FYVE/PHD"/>
</dbReference>
<evidence type="ECO:0000256" key="3">
    <source>
        <dbReference type="ARBA" id="ARBA00022692"/>
    </source>
</evidence>
<gene>
    <name evidence="13" type="ORF">CHLNCDRAFT_136697</name>
</gene>
<evidence type="ECO:0000313" key="13">
    <source>
        <dbReference type="EMBL" id="EFN53446.1"/>
    </source>
</evidence>
<keyword evidence="5" id="KW-0863">Zinc-finger</keyword>
<keyword evidence="14" id="KW-1185">Reference proteome</keyword>
<evidence type="ECO:0000256" key="10">
    <source>
        <dbReference type="SAM" id="MobiDB-lite"/>
    </source>
</evidence>
<dbReference type="Gene3D" id="3.40.1740.10">
    <property type="entry name" value="VC0467-like"/>
    <property type="match status" value="2"/>
</dbReference>
<feature type="compositionally biased region" description="Low complexity" evidence="10">
    <location>
        <begin position="237"/>
        <end position="262"/>
    </location>
</feature>
<keyword evidence="3 11" id="KW-0812">Transmembrane</keyword>
<dbReference type="GO" id="GO:0016740">
    <property type="term" value="F:transferase activity"/>
    <property type="evidence" value="ECO:0007669"/>
    <property type="project" value="UniProtKB-KW"/>
</dbReference>
<feature type="region of interest" description="Disordered" evidence="10">
    <location>
        <begin position="338"/>
        <end position="357"/>
    </location>
</feature>
<evidence type="ECO:0000256" key="5">
    <source>
        <dbReference type="ARBA" id="ARBA00022771"/>
    </source>
</evidence>
<keyword evidence="8 11" id="KW-1133">Transmembrane helix</keyword>
<feature type="transmembrane region" description="Helical" evidence="11">
    <location>
        <begin position="137"/>
        <end position="154"/>
    </location>
</feature>
<evidence type="ECO:0000259" key="12">
    <source>
        <dbReference type="PROSITE" id="PS51292"/>
    </source>
</evidence>
<comment type="subcellular location">
    <subcellularLocation>
        <location evidence="1">Membrane</location>
        <topology evidence="1">Multi-pass membrane protein</topology>
    </subcellularLocation>
</comment>
<dbReference type="PROSITE" id="PS51292">
    <property type="entry name" value="ZF_RING_CH"/>
    <property type="match status" value="1"/>
</dbReference>
<dbReference type="SUPFAM" id="SSF57850">
    <property type="entry name" value="RING/U-box"/>
    <property type="match status" value="1"/>
</dbReference>
<dbReference type="InParanoid" id="E1ZKV4"/>
<dbReference type="PANTHER" id="PTHR46065:SF3">
    <property type="entry name" value="FI20425P1"/>
    <property type="match status" value="1"/>
</dbReference>
<dbReference type="InterPro" id="IPR011016">
    <property type="entry name" value="Znf_RING-CH"/>
</dbReference>
<dbReference type="EMBL" id="GL433851">
    <property type="protein sequence ID" value="EFN53446.1"/>
    <property type="molecule type" value="Genomic_DNA"/>
</dbReference>
<dbReference type="Pfam" id="PF12906">
    <property type="entry name" value="RINGv"/>
    <property type="match status" value="1"/>
</dbReference>
<evidence type="ECO:0000256" key="6">
    <source>
        <dbReference type="ARBA" id="ARBA00022786"/>
    </source>
</evidence>
<dbReference type="eggNOG" id="KOG1609">
    <property type="taxonomic scope" value="Eukaryota"/>
</dbReference>
<reference evidence="13 14" key="1">
    <citation type="journal article" date="2010" name="Plant Cell">
        <title>The Chlorella variabilis NC64A genome reveals adaptation to photosymbiosis, coevolution with viruses, and cryptic sex.</title>
        <authorList>
            <person name="Blanc G."/>
            <person name="Duncan G."/>
            <person name="Agarkova I."/>
            <person name="Borodovsky M."/>
            <person name="Gurnon J."/>
            <person name="Kuo A."/>
            <person name="Lindquist E."/>
            <person name="Lucas S."/>
            <person name="Pangilinan J."/>
            <person name="Polle J."/>
            <person name="Salamov A."/>
            <person name="Terry A."/>
            <person name="Yamada T."/>
            <person name="Dunigan D.D."/>
            <person name="Grigoriev I.V."/>
            <person name="Claverie J.M."/>
            <person name="Van Etten J.L."/>
        </authorList>
    </citation>
    <scope>NUCLEOTIDE SEQUENCE [LARGE SCALE GENOMIC DNA]</scope>
    <source>
        <strain evidence="13 14">NC64A</strain>
    </source>
</reference>
<dbReference type="Gene3D" id="3.30.40.10">
    <property type="entry name" value="Zinc/RING finger domain, C3HC4 (zinc finger)"/>
    <property type="match status" value="1"/>
</dbReference>
<feature type="domain" description="RING-CH-type" evidence="12">
    <location>
        <begin position="18"/>
        <end position="86"/>
    </location>
</feature>
<keyword evidence="4" id="KW-0479">Metal-binding</keyword>
<dbReference type="SUPFAM" id="SSF143456">
    <property type="entry name" value="VC0467-like"/>
    <property type="match status" value="2"/>
</dbReference>
<protein>
    <recommendedName>
        <fullName evidence="12">RING-CH-type domain-containing protein</fullName>
    </recommendedName>
</protein>
<dbReference type="InterPro" id="IPR003774">
    <property type="entry name" value="AlgH-like"/>
</dbReference>
<evidence type="ECO:0000256" key="8">
    <source>
        <dbReference type="ARBA" id="ARBA00022989"/>
    </source>
</evidence>
<dbReference type="GO" id="GO:0016020">
    <property type="term" value="C:membrane"/>
    <property type="evidence" value="ECO:0007669"/>
    <property type="project" value="UniProtKB-SubCell"/>
</dbReference>
<keyword evidence="9 11" id="KW-0472">Membrane</keyword>
<accession>E1ZKV4</accession>
<feature type="compositionally biased region" description="Gly residues" evidence="10">
    <location>
        <begin position="341"/>
        <end position="352"/>
    </location>
</feature>
<sequence length="481" mass="49032">MSPETPPKGVLLQEVDDEEEERGAQCRVCWEHESEANLLSPCKCAGTQKHVHLKCLRRWQENVQKRDAMDERAFRCSVCRAFFSVPPPQARSGTVVLQALRGLGGAICICLLAFGLSGPPWPHLALLVLLLLASRSHWLPGLALLMLCSLLATMHARGLRIIVRVDGGGRLGLALVRHGAPVAGIGPGVLLVASDGLDHSIFRRSVVLLTQHGRDGARGVILTQPMPTPPATDSLLAAGAPAGEAPAAQERGAAAAAAADASHGGGGRAAGSRGRLARRGGGGGGGQEGGVVLKHFLGGPVGMPGEGVNHEVVVLHTLGRVAGARRILSPANDSQLAAAGAGSGAAGHAAGGDGDRGEAGAVPAAAFPLYEGGSMSEILEQAADATAAAAAAARAHSCRGGRLRRDHEAAAVAVAAGDGVPPVLLFHGVCAWAEGQLEGELRAGAWGFSADLAPGVLGLLSLPPDQLWQALADSPHLARVQ</sequence>